<name>A0A2T3L587_9GAMM</name>
<comment type="caution">
    <text evidence="1">The sequence shown here is derived from an EMBL/GenBank/DDBJ whole genome shotgun (WGS) entry which is preliminary data.</text>
</comment>
<proteinExistence type="predicted"/>
<gene>
    <name evidence="1" type="ORF">C9J47_19430</name>
</gene>
<dbReference type="AlphaFoldDB" id="A0A2T3L587"/>
<dbReference type="EMBL" id="PYOC01000008">
    <property type="protein sequence ID" value="PSV44855.1"/>
    <property type="molecule type" value="Genomic_DNA"/>
</dbReference>
<evidence type="ECO:0000313" key="2">
    <source>
        <dbReference type="Proteomes" id="UP000241803"/>
    </source>
</evidence>
<accession>A0A2T3L587</accession>
<dbReference type="Proteomes" id="UP000241803">
    <property type="component" value="Unassembled WGS sequence"/>
</dbReference>
<evidence type="ECO:0000313" key="1">
    <source>
        <dbReference type="EMBL" id="PSV44855.1"/>
    </source>
</evidence>
<evidence type="ECO:0008006" key="3">
    <source>
        <dbReference type="Google" id="ProtNLM"/>
    </source>
</evidence>
<sequence length="102" mass="11831">MLTTSQCIHAKLISFFNQYNDERKRHMYKVLTIELDILLTQTMALDSAQLDLVVAQQHKLKGICRYLKIENETIEFATENKSELVASTLILQQLLNDIESEM</sequence>
<keyword evidence="2" id="KW-1185">Reference proteome</keyword>
<organism evidence="1 2">
    <name type="scientific">Photobacterium indicum</name>
    <dbReference type="NCBI Taxonomy" id="81447"/>
    <lineage>
        <taxon>Bacteria</taxon>
        <taxon>Pseudomonadati</taxon>
        <taxon>Pseudomonadota</taxon>
        <taxon>Gammaproteobacteria</taxon>
        <taxon>Vibrionales</taxon>
        <taxon>Vibrionaceae</taxon>
        <taxon>Photobacterium</taxon>
    </lineage>
</organism>
<protein>
    <recommendedName>
        <fullName evidence="3">Phosphorelay protein LuxU</fullName>
    </recommendedName>
</protein>
<reference evidence="1 2" key="1">
    <citation type="submission" date="2018-03" db="EMBL/GenBank/DDBJ databases">
        <title>Whole genome sequencing of Histamine producing bacteria.</title>
        <authorList>
            <person name="Butler K."/>
        </authorList>
    </citation>
    <scope>NUCLEOTIDE SEQUENCE [LARGE SCALE GENOMIC DNA]</scope>
    <source>
        <strain evidence="1 2">ATCC 19614</strain>
    </source>
</reference>